<keyword evidence="2" id="KW-1185">Reference proteome</keyword>
<dbReference type="AlphaFoldDB" id="A0A975GQ51"/>
<dbReference type="Proteomes" id="UP000663722">
    <property type="component" value="Chromosome"/>
</dbReference>
<gene>
    <name evidence="1" type="ORF">dnm_057380</name>
</gene>
<name>A0A975GQ51_9BACT</name>
<dbReference type="Pfam" id="PF13707">
    <property type="entry name" value="RloB"/>
    <property type="match status" value="1"/>
</dbReference>
<evidence type="ECO:0000313" key="1">
    <source>
        <dbReference type="EMBL" id="QTA89681.1"/>
    </source>
</evidence>
<dbReference type="RefSeq" id="WP_207678194.1">
    <property type="nucleotide sequence ID" value="NZ_CP061800.1"/>
</dbReference>
<evidence type="ECO:0000313" key="2">
    <source>
        <dbReference type="Proteomes" id="UP000663722"/>
    </source>
</evidence>
<accession>A0A975GQ51</accession>
<dbReference type="KEGG" id="dmm:dnm_057380"/>
<reference evidence="1" key="1">
    <citation type="journal article" date="2021" name="Microb. Physiol.">
        <title>Proteogenomic Insights into the Physiology of Marine, Sulfate-Reducing, Filamentous Desulfonema limicola and Desulfonema magnum.</title>
        <authorList>
            <person name="Schnaars V."/>
            <person name="Wohlbrand L."/>
            <person name="Scheve S."/>
            <person name="Hinrichs C."/>
            <person name="Reinhardt R."/>
            <person name="Rabus R."/>
        </authorList>
    </citation>
    <scope>NUCLEOTIDE SEQUENCE</scope>
    <source>
        <strain evidence="1">4be13</strain>
    </source>
</reference>
<sequence length="134" mass="16048">MPRERNTNHREIAGRVADKDGNWQLFVIAAEGDRTEPNYFTEFEAEYKKEFDERNLHVEFIDKESSAHSDPNHVYETLKRFCEELEKVRDLQAYDELWLVIDTDDYENRKDAILRLVEKCKEKPLYYLALSWGV</sequence>
<proteinExistence type="predicted"/>
<organism evidence="1 2">
    <name type="scientific">Desulfonema magnum</name>
    <dbReference type="NCBI Taxonomy" id="45655"/>
    <lineage>
        <taxon>Bacteria</taxon>
        <taxon>Pseudomonadati</taxon>
        <taxon>Thermodesulfobacteriota</taxon>
        <taxon>Desulfobacteria</taxon>
        <taxon>Desulfobacterales</taxon>
        <taxon>Desulfococcaceae</taxon>
        <taxon>Desulfonema</taxon>
    </lineage>
</organism>
<protein>
    <submittedName>
        <fullName evidence="1">RloB domain-containing protein</fullName>
    </submittedName>
</protein>
<dbReference type="EMBL" id="CP061800">
    <property type="protein sequence ID" value="QTA89681.1"/>
    <property type="molecule type" value="Genomic_DNA"/>
</dbReference>
<dbReference type="InterPro" id="IPR025591">
    <property type="entry name" value="RloB"/>
</dbReference>